<keyword evidence="3" id="KW-1185">Reference proteome</keyword>
<feature type="region of interest" description="Disordered" evidence="1">
    <location>
        <begin position="1"/>
        <end position="67"/>
    </location>
</feature>
<feature type="compositionally biased region" description="Basic and acidic residues" evidence="1">
    <location>
        <begin position="37"/>
        <end position="60"/>
    </location>
</feature>
<dbReference type="RefSeq" id="WP_377502931.1">
    <property type="nucleotide sequence ID" value="NZ_JBHMDO010000055.1"/>
</dbReference>
<reference evidence="2 3" key="1">
    <citation type="submission" date="2024-09" db="EMBL/GenBank/DDBJ databases">
        <authorList>
            <person name="Sun Q."/>
            <person name="Mori K."/>
        </authorList>
    </citation>
    <scope>NUCLEOTIDE SEQUENCE [LARGE SCALE GENOMIC DNA]</scope>
    <source>
        <strain evidence="2 3">TISTR 2452</strain>
    </source>
</reference>
<evidence type="ECO:0008006" key="4">
    <source>
        <dbReference type="Google" id="ProtNLM"/>
    </source>
</evidence>
<accession>A0ABV5L0J1</accession>
<evidence type="ECO:0000313" key="3">
    <source>
        <dbReference type="Proteomes" id="UP001589747"/>
    </source>
</evidence>
<protein>
    <recommendedName>
        <fullName evidence="4">YfhD family protein</fullName>
    </recommendedName>
</protein>
<gene>
    <name evidence="2" type="ORF">ACFFSY_34110</name>
</gene>
<sequence>MPISPKDGIEPVDAGQAGRASRPVDEVQNGSMVQDAEDMRRLGRDMERMKTNHELERDGLVPDPIQE</sequence>
<evidence type="ECO:0000313" key="2">
    <source>
        <dbReference type="EMBL" id="MFB9331002.1"/>
    </source>
</evidence>
<evidence type="ECO:0000256" key="1">
    <source>
        <dbReference type="SAM" id="MobiDB-lite"/>
    </source>
</evidence>
<comment type="caution">
    <text evidence="2">The sequence shown here is derived from an EMBL/GenBank/DDBJ whole genome shotgun (WGS) entry which is preliminary data.</text>
</comment>
<dbReference type="Proteomes" id="UP001589747">
    <property type="component" value="Unassembled WGS sequence"/>
</dbReference>
<name>A0ABV5L0J1_9BACL</name>
<organism evidence="2 3">
    <name type="scientific">Paenibacillus aurantiacus</name>
    <dbReference type="NCBI Taxonomy" id="1936118"/>
    <lineage>
        <taxon>Bacteria</taxon>
        <taxon>Bacillati</taxon>
        <taxon>Bacillota</taxon>
        <taxon>Bacilli</taxon>
        <taxon>Bacillales</taxon>
        <taxon>Paenibacillaceae</taxon>
        <taxon>Paenibacillus</taxon>
    </lineage>
</organism>
<dbReference type="EMBL" id="JBHMDO010000055">
    <property type="protein sequence ID" value="MFB9331002.1"/>
    <property type="molecule type" value="Genomic_DNA"/>
</dbReference>
<proteinExistence type="predicted"/>